<sequence length="237" mass="26399">MPQEAPAQLALSVGLRDDATFDNFHNVGNEAVLAQLDEMLLADPVAFRYMLLWGREDSGRSHLLQAACHATAAAGKRSVFLPMAELAAMNTEVFDNLEHLDLVCIDDIDHVLGRPQWEEALFNVFNRLRNHARMLLISASGPAHALSVDLPDLASRLAWGVTYHLHPLDDQEKLQALKMRARQRGMELPDEVARYILHRGSRAMSGLFATLATLDRASLSAQRKLTIPFVREALGWS</sequence>
<dbReference type="Gene3D" id="3.40.50.300">
    <property type="entry name" value="P-loop containing nucleotide triphosphate hydrolases"/>
    <property type="match status" value="1"/>
</dbReference>
<evidence type="ECO:0000259" key="2">
    <source>
        <dbReference type="Pfam" id="PF22688"/>
    </source>
</evidence>
<dbReference type="AlphaFoldDB" id="A0A1E2VEA1"/>
<dbReference type="Pfam" id="PF22688">
    <property type="entry name" value="Hda_lid"/>
    <property type="match status" value="1"/>
</dbReference>
<name>A0A1E2VEA1_9GAMM</name>
<dbReference type="InterPro" id="IPR055199">
    <property type="entry name" value="Hda_lid"/>
</dbReference>
<dbReference type="Gene3D" id="1.10.8.60">
    <property type="match status" value="1"/>
</dbReference>
<comment type="caution">
    <text evidence="3">The sequence shown here is derived from an EMBL/GenBank/DDBJ whole genome shotgun (WGS) entry which is preliminary data.</text>
</comment>
<evidence type="ECO:0000313" key="3">
    <source>
        <dbReference type="EMBL" id="ODC05307.1"/>
    </source>
</evidence>
<dbReference type="InterPro" id="IPR017788">
    <property type="entry name" value="Hda"/>
</dbReference>
<dbReference type="PANTHER" id="PTHR30050:SF5">
    <property type="entry name" value="DNAA REGULATORY INACTIVATOR HDA"/>
    <property type="match status" value="1"/>
</dbReference>
<accession>A0A1E2VEA1</accession>
<dbReference type="SUPFAM" id="SSF52540">
    <property type="entry name" value="P-loop containing nucleoside triphosphate hydrolases"/>
    <property type="match status" value="1"/>
</dbReference>
<dbReference type="InterPro" id="IPR013317">
    <property type="entry name" value="DnaA_dom"/>
</dbReference>
<gene>
    <name evidence="3" type="ORF">BFW38_08585</name>
</gene>
<dbReference type="OrthoDB" id="9784878at2"/>
<evidence type="ECO:0000259" key="1">
    <source>
        <dbReference type="Pfam" id="PF00308"/>
    </source>
</evidence>
<dbReference type="NCBIfam" id="TIGR03420">
    <property type="entry name" value="DnaA_homol_Hda"/>
    <property type="match status" value="1"/>
</dbReference>
<feature type="domain" description="Hda lid" evidence="2">
    <location>
        <begin position="170"/>
        <end position="234"/>
    </location>
</feature>
<dbReference type="Proteomes" id="UP000094291">
    <property type="component" value="Unassembled WGS sequence"/>
</dbReference>
<dbReference type="InterPro" id="IPR027417">
    <property type="entry name" value="P-loop_NTPase"/>
</dbReference>
<dbReference type="STRING" id="197479.BFW38_08585"/>
<keyword evidence="4" id="KW-1185">Reference proteome</keyword>
<organism evidence="3 4">
    <name type="scientific">Terasakiispira papahanaumokuakeensis</name>
    <dbReference type="NCBI Taxonomy" id="197479"/>
    <lineage>
        <taxon>Bacteria</taxon>
        <taxon>Pseudomonadati</taxon>
        <taxon>Pseudomonadota</taxon>
        <taxon>Gammaproteobacteria</taxon>
        <taxon>Oceanospirillales</taxon>
        <taxon>Terasakiispira</taxon>
    </lineage>
</organism>
<protein>
    <submittedName>
        <fullName evidence="3">DnaA regulatory inactivator Hda</fullName>
    </submittedName>
</protein>
<dbReference type="PANTHER" id="PTHR30050">
    <property type="entry name" value="CHROMOSOMAL REPLICATION INITIATOR PROTEIN DNAA"/>
    <property type="match status" value="1"/>
</dbReference>
<dbReference type="EMBL" id="MDTQ01000001">
    <property type="protein sequence ID" value="ODC05307.1"/>
    <property type="molecule type" value="Genomic_DNA"/>
</dbReference>
<dbReference type="Pfam" id="PF00308">
    <property type="entry name" value="Bac_DnaA"/>
    <property type="match status" value="1"/>
</dbReference>
<reference evidence="3 4" key="1">
    <citation type="submission" date="2016-08" db="EMBL/GenBank/DDBJ databases">
        <authorList>
            <person name="Seilhamer J.J."/>
        </authorList>
    </citation>
    <scope>NUCLEOTIDE SEQUENCE [LARGE SCALE GENOMIC DNA]</scope>
    <source>
        <strain evidence="3 4">PH27A</strain>
    </source>
</reference>
<proteinExistence type="predicted"/>
<dbReference type="GO" id="GO:0032297">
    <property type="term" value="P:negative regulation of DNA-templated DNA replication initiation"/>
    <property type="evidence" value="ECO:0007669"/>
    <property type="project" value="InterPro"/>
</dbReference>
<feature type="domain" description="Chromosomal replication initiator protein DnaA ATPAse" evidence="1">
    <location>
        <begin position="16"/>
        <end position="162"/>
    </location>
</feature>
<dbReference type="GO" id="GO:0006270">
    <property type="term" value="P:DNA replication initiation"/>
    <property type="evidence" value="ECO:0007669"/>
    <property type="project" value="TreeGrafter"/>
</dbReference>
<evidence type="ECO:0000313" key="4">
    <source>
        <dbReference type="Proteomes" id="UP000094291"/>
    </source>
</evidence>